<reference evidence="1 2" key="1">
    <citation type="submission" date="2015-11" db="EMBL/GenBank/DDBJ databases">
        <title>Sequence of Pedobacter ginsenosidimutans.</title>
        <authorList>
            <person name="Carson E."/>
            <person name="Keyser V."/>
            <person name="Newman J."/>
            <person name="Miller J."/>
        </authorList>
    </citation>
    <scope>NUCLEOTIDE SEQUENCE [LARGE SCALE GENOMIC DNA]</scope>
    <source>
        <strain evidence="1 2">KACC 14530</strain>
    </source>
</reference>
<dbReference type="OrthoDB" id="751491at2"/>
<dbReference type="EMBL" id="LMZQ01000013">
    <property type="protein sequence ID" value="KRT15053.1"/>
    <property type="molecule type" value="Genomic_DNA"/>
</dbReference>
<dbReference type="Proteomes" id="UP000051950">
    <property type="component" value="Unassembled WGS sequence"/>
</dbReference>
<proteinExistence type="predicted"/>
<name>A0A0T5VMN1_9SPHI</name>
<gene>
    <name evidence="1" type="ORF">ASU31_17225</name>
</gene>
<evidence type="ECO:0000313" key="2">
    <source>
        <dbReference type="Proteomes" id="UP000051950"/>
    </source>
</evidence>
<sequence>MSRIITRYFFYLSLIILFISACKRQEPYLKDAASYADIPVFINNSVLGDKLGTKLNGRPIESFGNVFLSGPGKFSFYNKNTGNVLLEKEFNLQDKKRDTLYIFQPDSTITPQLLKNTQLNEPAAPAGYMKLKIANLSNIALSNSAGVPYRKLDVIVKSTLTSVVTYLPIDTLIGIGKDLDTAGYYLIKKPIRAGLIQTQYKFSFLDHETKTPIQSSNGTVYLSLSFSAPHNPANPGKQVYTVYLTDTSRPSAGAAYILKNGKYYDVSSNKLFE</sequence>
<organism evidence="1 2">
    <name type="scientific">Pedobacter ginsenosidimutans</name>
    <dbReference type="NCBI Taxonomy" id="687842"/>
    <lineage>
        <taxon>Bacteria</taxon>
        <taxon>Pseudomonadati</taxon>
        <taxon>Bacteroidota</taxon>
        <taxon>Sphingobacteriia</taxon>
        <taxon>Sphingobacteriales</taxon>
        <taxon>Sphingobacteriaceae</taxon>
        <taxon>Pedobacter</taxon>
    </lineage>
</organism>
<accession>A0A0T5VMN1</accession>
<evidence type="ECO:0000313" key="1">
    <source>
        <dbReference type="EMBL" id="KRT15053.1"/>
    </source>
</evidence>
<evidence type="ECO:0008006" key="3">
    <source>
        <dbReference type="Google" id="ProtNLM"/>
    </source>
</evidence>
<dbReference type="AlphaFoldDB" id="A0A0T5VMN1"/>
<dbReference type="RefSeq" id="WP_057933506.1">
    <property type="nucleotide sequence ID" value="NZ_LMZQ01000013.1"/>
</dbReference>
<comment type="caution">
    <text evidence="1">The sequence shown here is derived from an EMBL/GenBank/DDBJ whole genome shotgun (WGS) entry which is preliminary data.</text>
</comment>
<dbReference type="PROSITE" id="PS51257">
    <property type="entry name" value="PROKAR_LIPOPROTEIN"/>
    <property type="match status" value="1"/>
</dbReference>
<keyword evidence="2" id="KW-1185">Reference proteome</keyword>
<protein>
    <recommendedName>
        <fullName evidence="3">DUF4397 domain-containing protein</fullName>
    </recommendedName>
</protein>